<keyword evidence="2" id="KW-1133">Transmembrane helix</keyword>
<protein>
    <submittedName>
        <fullName evidence="4">Helix-turn-helix domain-containing protein</fullName>
    </submittedName>
</protein>
<dbReference type="SMART" id="SM00530">
    <property type="entry name" value="HTH_XRE"/>
    <property type="match status" value="1"/>
</dbReference>
<name>A0A516RC90_STRST</name>
<evidence type="ECO:0000313" key="4">
    <source>
        <dbReference type="EMBL" id="QDQ13266.1"/>
    </source>
</evidence>
<dbReference type="GO" id="GO:0003677">
    <property type="term" value="F:DNA binding"/>
    <property type="evidence" value="ECO:0007669"/>
    <property type="project" value="InterPro"/>
</dbReference>
<gene>
    <name evidence="4" type="ORF">FH965_24070</name>
</gene>
<dbReference type="Gene3D" id="1.10.260.40">
    <property type="entry name" value="lambda repressor-like DNA-binding domains"/>
    <property type="match status" value="1"/>
</dbReference>
<dbReference type="AlphaFoldDB" id="A0A516RC90"/>
<evidence type="ECO:0000313" key="5">
    <source>
        <dbReference type="Proteomes" id="UP000316806"/>
    </source>
</evidence>
<feature type="transmembrane region" description="Helical" evidence="2">
    <location>
        <begin position="134"/>
        <end position="153"/>
    </location>
</feature>
<reference evidence="4 5" key="1">
    <citation type="journal article" date="2019" name="J. Ind. Microbiol. Biotechnol.">
        <title>The complete genomic sequence of Streptomyces spectabilis NRRL-2792 and identification of secondary metabolite biosynthetic gene clusters.</title>
        <authorList>
            <person name="Sinha A."/>
            <person name="Phillips-Salemka S."/>
            <person name="Niraula T.A."/>
            <person name="Short K.A."/>
            <person name="Niraula N.P."/>
        </authorList>
    </citation>
    <scope>NUCLEOTIDE SEQUENCE [LARGE SCALE GENOMIC DNA]</scope>
    <source>
        <strain evidence="4 5">NRRL 2792</strain>
    </source>
</reference>
<sequence length="262" mass="27163">MPRWKELPAQLGEQERQLLVQLRRMKDHSGLSLASLGAKTSYSGSSWERYLNGKKPVPRAAVEELAQVCGTDPTRLLVLHEVARAADGPAGPVGSEAGAAASEAAAQPVTRASAPPGPPAEAPPAARTVRLRSALTALVLAVAAAFAGGLLAGQAVSGDEGDEGRGAFAYARERTYTCENGRADGVRYAGYATTATAILDRGSSGWEVVEAQCLLKAHGFGAGRIDGAYGDGTKAAVKRFQRARDLVADGIVGPDTWGALRT</sequence>
<accession>A0A516RC90</accession>
<dbReference type="InterPro" id="IPR036366">
    <property type="entry name" value="PGBDSf"/>
</dbReference>
<dbReference type="RefSeq" id="WP_144320537.1">
    <property type="nucleotide sequence ID" value="NZ_CP040916.1"/>
</dbReference>
<dbReference type="Proteomes" id="UP000316806">
    <property type="component" value="Chromosome"/>
</dbReference>
<dbReference type="InterPro" id="IPR010982">
    <property type="entry name" value="Lambda_DNA-bd_dom_sf"/>
</dbReference>
<evidence type="ECO:0000256" key="2">
    <source>
        <dbReference type="SAM" id="Phobius"/>
    </source>
</evidence>
<dbReference type="SUPFAM" id="SSF47090">
    <property type="entry name" value="PGBD-like"/>
    <property type="match status" value="1"/>
</dbReference>
<dbReference type="InterPro" id="IPR001387">
    <property type="entry name" value="Cro/C1-type_HTH"/>
</dbReference>
<dbReference type="EMBL" id="CP040916">
    <property type="protein sequence ID" value="QDQ13266.1"/>
    <property type="molecule type" value="Genomic_DNA"/>
</dbReference>
<feature type="compositionally biased region" description="Low complexity" evidence="1">
    <location>
        <begin position="89"/>
        <end position="106"/>
    </location>
</feature>
<keyword evidence="2" id="KW-0812">Transmembrane</keyword>
<dbReference type="SUPFAM" id="SSF47413">
    <property type="entry name" value="lambda repressor-like DNA-binding domains"/>
    <property type="match status" value="1"/>
</dbReference>
<keyword evidence="2" id="KW-0472">Membrane</keyword>
<feature type="domain" description="HTH cro/C1-type" evidence="3">
    <location>
        <begin position="18"/>
        <end position="76"/>
    </location>
</feature>
<evidence type="ECO:0000256" key="1">
    <source>
        <dbReference type="SAM" id="MobiDB-lite"/>
    </source>
</evidence>
<dbReference type="CDD" id="cd00093">
    <property type="entry name" value="HTH_XRE"/>
    <property type="match status" value="1"/>
</dbReference>
<dbReference type="InterPro" id="IPR002477">
    <property type="entry name" value="Peptidoglycan-bd-like"/>
</dbReference>
<proteinExistence type="predicted"/>
<dbReference type="Pfam" id="PF13560">
    <property type="entry name" value="HTH_31"/>
    <property type="match status" value="1"/>
</dbReference>
<feature type="region of interest" description="Disordered" evidence="1">
    <location>
        <begin position="89"/>
        <end position="125"/>
    </location>
</feature>
<organism evidence="4 5">
    <name type="scientific">Streptomyces spectabilis</name>
    <dbReference type="NCBI Taxonomy" id="68270"/>
    <lineage>
        <taxon>Bacteria</taxon>
        <taxon>Bacillati</taxon>
        <taxon>Actinomycetota</taxon>
        <taxon>Actinomycetes</taxon>
        <taxon>Kitasatosporales</taxon>
        <taxon>Streptomycetaceae</taxon>
        <taxon>Streptomyces</taxon>
    </lineage>
</organism>
<dbReference type="Gene3D" id="1.10.101.10">
    <property type="entry name" value="PGBD-like superfamily/PGBD"/>
    <property type="match status" value="1"/>
</dbReference>
<dbReference type="Pfam" id="PF01471">
    <property type="entry name" value="PG_binding_1"/>
    <property type="match status" value="1"/>
</dbReference>
<dbReference type="InterPro" id="IPR036365">
    <property type="entry name" value="PGBD-like_sf"/>
</dbReference>
<evidence type="ECO:0000259" key="3">
    <source>
        <dbReference type="SMART" id="SM00530"/>
    </source>
</evidence>